<feature type="region of interest" description="Disordered" evidence="1">
    <location>
        <begin position="152"/>
        <end position="230"/>
    </location>
</feature>
<organism evidence="2 3">
    <name type="scientific">Streptomyces yunnanensis</name>
    <dbReference type="NCBI Taxonomy" id="156453"/>
    <lineage>
        <taxon>Bacteria</taxon>
        <taxon>Bacillati</taxon>
        <taxon>Actinomycetota</taxon>
        <taxon>Actinomycetes</taxon>
        <taxon>Kitasatosporales</taxon>
        <taxon>Streptomycetaceae</taxon>
        <taxon>Streptomyces</taxon>
    </lineage>
</organism>
<feature type="compositionally biased region" description="Basic and acidic residues" evidence="1">
    <location>
        <begin position="152"/>
        <end position="166"/>
    </location>
</feature>
<accession>A0A9X8QR42</accession>
<dbReference type="EMBL" id="FRBK01000004">
    <property type="protein sequence ID" value="SHL47690.1"/>
    <property type="molecule type" value="Genomic_DNA"/>
</dbReference>
<feature type="compositionally biased region" description="Gly residues" evidence="1">
    <location>
        <begin position="11"/>
        <end position="30"/>
    </location>
</feature>
<feature type="compositionally biased region" description="Low complexity" evidence="1">
    <location>
        <begin position="1"/>
        <end position="10"/>
    </location>
</feature>
<proteinExistence type="predicted"/>
<name>A0A9X8QR42_9ACTN</name>
<reference evidence="3" key="1">
    <citation type="submission" date="2016-11" db="EMBL/GenBank/DDBJ databases">
        <authorList>
            <person name="Jaros S."/>
            <person name="Januszkiewicz K."/>
            <person name="Wedrychowicz H."/>
        </authorList>
    </citation>
    <scope>NUCLEOTIDE SEQUENCE [LARGE SCALE GENOMIC DNA]</scope>
    <source>
        <strain evidence="3">CGMCC 4.3555</strain>
    </source>
</reference>
<dbReference type="AlphaFoldDB" id="A0A9X8QR42"/>
<protein>
    <submittedName>
        <fullName evidence="2">Uncharacterized protein</fullName>
    </submittedName>
</protein>
<evidence type="ECO:0000313" key="2">
    <source>
        <dbReference type="EMBL" id="SHL47690.1"/>
    </source>
</evidence>
<feature type="compositionally biased region" description="Basic and acidic residues" evidence="1">
    <location>
        <begin position="176"/>
        <end position="190"/>
    </location>
</feature>
<comment type="caution">
    <text evidence="2">The sequence shown here is derived from an EMBL/GenBank/DDBJ whole genome shotgun (WGS) entry which is preliminary data.</text>
</comment>
<evidence type="ECO:0000256" key="1">
    <source>
        <dbReference type="SAM" id="MobiDB-lite"/>
    </source>
</evidence>
<gene>
    <name evidence="2" type="ORF">SAMN05216268_104422</name>
</gene>
<feature type="region of interest" description="Disordered" evidence="1">
    <location>
        <begin position="77"/>
        <end position="101"/>
    </location>
</feature>
<sequence>MPEQGALAEFRGGGIGGREGFGEHGWGGVQRPGKVDGGVADVDVAEVDDAGEVAVPGQDMFGTEVAVDEGVGRQRCHLSEQGGGRGAPVGGEQRQDTGGELPYQSGAFAAYLRCGRHSAPLRFRRVGGVQDAEEVSQSAPLRGGRCRERFAWDKGMPDDQRLLGHDGRHRNGQRQLRSEPRHQSRLHDQLSGDLRTAGTALDPPPGDQARLAVPSVRKGRDRGVGGHGATVDHRRAVHPRIVGCPLPPPT</sequence>
<dbReference type="Proteomes" id="UP000184388">
    <property type="component" value="Unassembled WGS sequence"/>
</dbReference>
<feature type="region of interest" description="Disordered" evidence="1">
    <location>
        <begin position="1"/>
        <end position="34"/>
    </location>
</feature>
<evidence type="ECO:0000313" key="3">
    <source>
        <dbReference type="Proteomes" id="UP000184388"/>
    </source>
</evidence>